<dbReference type="GO" id="GO:0005777">
    <property type="term" value="C:peroxisome"/>
    <property type="evidence" value="ECO:0007669"/>
    <property type="project" value="TreeGrafter"/>
</dbReference>
<protein>
    <recommendedName>
        <fullName evidence="1">Glutathione S-transferase kappa</fullName>
        <ecNumber evidence="1">2.5.1.18</ecNumber>
    </recommendedName>
</protein>
<comment type="catalytic activity">
    <reaction evidence="1">
        <text>RX + glutathione = an S-substituted glutathione + a halide anion + H(+)</text>
        <dbReference type="Rhea" id="RHEA:16437"/>
        <dbReference type="ChEBI" id="CHEBI:15378"/>
        <dbReference type="ChEBI" id="CHEBI:16042"/>
        <dbReference type="ChEBI" id="CHEBI:17792"/>
        <dbReference type="ChEBI" id="CHEBI:57925"/>
        <dbReference type="ChEBI" id="CHEBI:90779"/>
        <dbReference type="EC" id="2.5.1.18"/>
    </reaction>
</comment>
<dbReference type="RefSeq" id="XP_007777750.1">
    <property type="nucleotide sequence ID" value="XM_007779560.1"/>
</dbReference>
<dbReference type="Gene3D" id="3.40.30.10">
    <property type="entry name" value="Glutaredoxin"/>
    <property type="match status" value="1"/>
</dbReference>
<dbReference type="InterPro" id="IPR051924">
    <property type="entry name" value="GST_Kappa/NadH"/>
</dbReference>
<evidence type="ECO:0000256" key="1">
    <source>
        <dbReference type="PIRNR" id="PIRNR006386"/>
    </source>
</evidence>
<feature type="domain" description="DSBA-like thioredoxin" evidence="3">
    <location>
        <begin position="9"/>
        <end position="207"/>
    </location>
</feature>
<evidence type="ECO:0000259" key="3">
    <source>
        <dbReference type="Pfam" id="PF01323"/>
    </source>
</evidence>
<keyword evidence="5" id="KW-1185">Reference proteome</keyword>
<dbReference type="OrthoDB" id="4664297at2759"/>
<dbReference type="InterPro" id="IPR014440">
    <property type="entry name" value="HCCAis_GSTk"/>
</dbReference>
<keyword evidence="1" id="KW-0808">Transferase</keyword>
<dbReference type="GO" id="GO:0004602">
    <property type="term" value="F:glutathione peroxidase activity"/>
    <property type="evidence" value="ECO:0007669"/>
    <property type="project" value="TreeGrafter"/>
</dbReference>
<dbReference type="PANTHER" id="PTHR42943">
    <property type="entry name" value="GLUTATHIONE S-TRANSFERASE KAPPA"/>
    <property type="match status" value="1"/>
</dbReference>
<evidence type="ECO:0000313" key="4">
    <source>
        <dbReference type="EMBL" id="EON62433.1"/>
    </source>
</evidence>
<gene>
    <name evidence="4" type="ORF">W97_01655</name>
</gene>
<dbReference type="GeneID" id="19898966"/>
<comment type="similarity">
    <text evidence="1">Belongs to the GST superfamily. Kappa family.</text>
</comment>
<organism evidence="4 5">
    <name type="scientific">Coniosporium apollinis (strain CBS 100218)</name>
    <name type="common">Rock-inhabiting black yeast</name>
    <dbReference type="NCBI Taxonomy" id="1168221"/>
    <lineage>
        <taxon>Eukaryota</taxon>
        <taxon>Fungi</taxon>
        <taxon>Dikarya</taxon>
        <taxon>Ascomycota</taxon>
        <taxon>Pezizomycotina</taxon>
        <taxon>Dothideomycetes</taxon>
        <taxon>Dothideomycetes incertae sedis</taxon>
        <taxon>Coniosporium</taxon>
    </lineage>
</organism>
<sequence>MPPSPKGATLTIYVDCVSPYSWFGFTSIRNYRPALQAHGVHVEITPFFLGGARDSAGNPWMPTPKWKEAFSKQDSEMTGKLLGLETKQPKEFPIMSLFAVRVATWVKDHYPDDKFEDTFLALVSGYWNKGINIAKPEGILEALSEVFPKEEIEEIMQKAVTPENKKIVIDRTMASGAFGAPWIVGVTSEGNKKMWFGNDRWEQVFAHLGVPYSPLAVLPPKESKL</sequence>
<dbReference type="GO" id="GO:0006749">
    <property type="term" value="P:glutathione metabolic process"/>
    <property type="evidence" value="ECO:0007669"/>
    <property type="project" value="TreeGrafter"/>
</dbReference>
<accession>R7YKL7</accession>
<dbReference type="GO" id="GO:0004364">
    <property type="term" value="F:glutathione transferase activity"/>
    <property type="evidence" value="ECO:0007669"/>
    <property type="project" value="UniProtKB-UniRule"/>
</dbReference>
<dbReference type="STRING" id="1168221.R7YKL7"/>
<dbReference type="EC" id="2.5.1.18" evidence="1"/>
<evidence type="ECO:0000256" key="2">
    <source>
        <dbReference type="PIRSR" id="PIRSR006386-1"/>
    </source>
</evidence>
<dbReference type="AlphaFoldDB" id="R7YKL7"/>
<dbReference type="OMA" id="PFWGFDR"/>
<feature type="active site" description="Nucleophile" evidence="2">
    <location>
        <position position="18"/>
    </location>
</feature>
<dbReference type="GO" id="GO:0005739">
    <property type="term" value="C:mitochondrion"/>
    <property type="evidence" value="ECO:0007669"/>
    <property type="project" value="TreeGrafter"/>
</dbReference>
<dbReference type="EMBL" id="JH767559">
    <property type="protein sequence ID" value="EON62433.1"/>
    <property type="molecule type" value="Genomic_DNA"/>
</dbReference>
<dbReference type="SUPFAM" id="SSF52833">
    <property type="entry name" value="Thioredoxin-like"/>
    <property type="match status" value="1"/>
</dbReference>
<dbReference type="PANTHER" id="PTHR42943:SF13">
    <property type="entry name" value="GLUTATHIONE S-TRANSFERASE KAPPA-RELATED"/>
    <property type="match status" value="1"/>
</dbReference>
<reference evidence="5" key="1">
    <citation type="submission" date="2012-06" db="EMBL/GenBank/DDBJ databases">
        <title>The genome sequence of Coniosporium apollinis CBS 100218.</title>
        <authorList>
            <consortium name="The Broad Institute Genome Sequencing Platform"/>
            <person name="Cuomo C."/>
            <person name="Gorbushina A."/>
            <person name="Noack S."/>
            <person name="Walker B."/>
            <person name="Young S.K."/>
            <person name="Zeng Q."/>
            <person name="Gargeya S."/>
            <person name="Fitzgerald M."/>
            <person name="Haas B."/>
            <person name="Abouelleil A."/>
            <person name="Alvarado L."/>
            <person name="Arachchi H.M."/>
            <person name="Berlin A.M."/>
            <person name="Chapman S.B."/>
            <person name="Goldberg J."/>
            <person name="Griggs A."/>
            <person name="Gujja S."/>
            <person name="Hansen M."/>
            <person name="Howarth C."/>
            <person name="Imamovic A."/>
            <person name="Larimer J."/>
            <person name="McCowan C."/>
            <person name="Montmayeur A."/>
            <person name="Murphy C."/>
            <person name="Neiman D."/>
            <person name="Pearson M."/>
            <person name="Priest M."/>
            <person name="Roberts A."/>
            <person name="Saif S."/>
            <person name="Shea T."/>
            <person name="Sisk P."/>
            <person name="Sykes S."/>
            <person name="Wortman J."/>
            <person name="Nusbaum C."/>
            <person name="Birren B."/>
        </authorList>
    </citation>
    <scope>NUCLEOTIDE SEQUENCE [LARGE SCALE GENOMIC DNA]</scope>
    <source>
        <strain evidence="5">CBS 100218</strain>
    </source>
</reference>
<dbReference type="PIRSF" id="PIRSF006386">
    <property type="entry name" value="HCCAis_GSTk"/>
    <property type="match status" value="1"/>
</dbReference>
<proteinExistence type="inferred from homology"/>
<dbReference type="Proteomes" id="UP000016924">
    <property type="component" value="Unassembled WGS sequence"/>
</dbReference>
<dbReference type="InterPro" id="IPR036249">
    <property type="entry name" value="Thioredoxin-like_sf"/>
</dbReference>
<dbReference type="Pfam" id="PF01323">
    <property type="entry name" value="DSBA"/>
    <property type="match status" value="1"/>
</dbReference>
<name>R7YKL7_CONA1</name>
<evidence type="ECO:0000313" key="5">
    <source>
        <dbReference type="Proteomes" id="UP000016924"/>
    </source>
</evidence>
<dbReference type="HOGENOM" id="CLU_069253_1_0_1"/>
<dbReference type="InterPro" id="IPR001853">
    <property type="entry name" value="DSBA-like_thioredoxin_dom"/>
</dbReference>
<dbReference type="eggNOG" id="ENOG502RH77">
    <property type="taxonomic scope" value="Eukaryota"/>
</dbReference>